<dbReference type="Proteomes" id="UP001152797">
    <property type="component" value="Unassembled WGS sequence"/>
</dbReference>
<proteinExistence type="predicted"/>
<feature type="compositionally biased region" description="Acidic residues" evidence="1">
    <location>
        <begin position="152"/>
        <end position="166"/>
    </location>
</feature>
<evidence type="ECO:0000313" key="3">
    <source>
        <dbReference type="EMBL" id="CAL4766555.1"/>
    </source>
</evidence>
<feature type="region of interest" description="Disordered" evidence="1">
    <location>
        <begin position="73"/>
        <end position="101"/>
    </location>
</feature>
<reference evidence="2" key="1">
    <citation type="submission" date="2022-10" db="EMBL/GenBank/DDBJ databases">
        <authorList>
            <person name="Chen Y."/>
            <person name="Dougan E. K."/>
            <person name="Chan C."/>
            <person name="Rhodes N."/>
            <person name="Thang M."/>
        </authorList>
    </citation>
    <scope>NUCLEOTIDE SEQUENCE</scope>
</reference>
<dbReference type="EMBL" id="CAMXCT020000469">
    <property type="protein sequence ID" value="CAL1132618.1"/>
    <property type="molecule type" value="Genomic_DNA"/>
</dbReference>
<comment type="caution">
    <text evidence="2">The sequence shown here is derived from an EMBL/GenBank/DDBJ whole genome shotgun (WGS) entry which is preliminary data.</text>
</comment>
<dbReference type="AlphaFoldDB" id="A0A9P1BTS3"/>
<gene>
    <name evidence="2" type="ORF">C1SCF055_LOCUS7211</name>
</gene>
<evidence type="ECO:0000313" key="2">
    <source>
        <dbReference type="EMBL" id="CAI3979243.1"/>
    </source>
</evidence>
<evidence type="ECO:0000313" key="4">
    <source>
        <dbReference type="Proteomes" id="UP001152797"/>
    </source>
</evidence>
<dbReference type="EMBL" id="CAMXCT030000469">
    <property type="protein sequence ID" value="CAL4766555.1"/>
    <property type="molecule type" value="Genomic_DNA"/>
</dbReference>
<feature type="compositionally biased region" description="Basic and acidic residues" evidence="1">
    <location>
        <begin position="84"/>
        <end position="101"/>
    </location>
</feature>
<evidence type="ECO:0000256" key="1">
    <source>
        <dbReference type="SAM" id="MobiDB-lite"/>
    </source>
</evidence>
<feature type="region of interest" description="Disordered" evidence="1">
    <location>
        <begin position="140"/>
        <end position="166"/>
    </location>
</feature>
<keyword evidence="4" id="KW-1185">Reference proteome</keyword>
<accession>A0A9P1BTS3</accession>
<organism evidence="2">
    <name type="scientific">Cladocopium goreaui</name>
    <dbReference type="NCBI Taxonomy" id="2562237"/>
    <lineage>
        <taxon>Eukaryota</taxon>
        <taxon>Sar</taxon>
        <taxon>Alveolata</taxon>
        <taxon>Dinophyceae</taxon>
        <taxon>Suessiales</taxon>
        <taxon>Symbiodiniaceae</taxon>
        <taxon>Cladocopium</taxon>
    </lineage>
</organism>
<protein>
    <submittedName>
        <fullName evidence="2">Uncharacterized protein</fullName>
    </submittedName>
</protein>
<name>A0A9P1BTS3_9DINO</name>
<sequence length="166" mass="18660">MHGWCGITFCRSFRGSACFDGSVAVSEQLHCRAWLRFVQGDGRYTRCGPSLRGRHKICFMARFAIICGNNPSQTSWEGNASSEARPRRARSEPPRRAPLADDVLSEKMQEMHLTQWLQQGYMAVLQERSQQIQQINQNLGDGVDAASTVDCESQEEEEEDSTLSEG</sequence>
<dbReference type="EMBL" id="CAMXCT010000469">
    <property type="protein sequence ID" value="CAI3979243.1"/>
    <property type="molecule type" value="Genomic_DNA"/>
</dbReference>
<reference evidence="3 4" key="2">
    <citation type="submission" date="2024-05" db="EMBL/GenBank/DDBJ databases">
        <authorList>
            <person name="Chen Y."/>
            <person name="Shah S."/>
            <person name="Dougan E. K."/>
            <person name="Thang M."/>
            <person name="Chan C."/>
        </authorList>
    </citation>
    <scope>NUCLEOTIDE SEQUENCE [LARGE SCALE GENOMIC DNA]</scope>
</reference>